<dbReference type="RefSeq" id="WP_062175275.1">
    <property type="nucleotide sequence ID" value="NZ_BBXL01000001.1"/>
</dbReference>
<dbReference type="Proteomes" id="UP000184480">
    <property type="component" value="Unassembled WGS sequence"/>
</dbReference>
<dbReference type="OrthoDB" id="128918at2"/>
<protein>
    <submittedName>
        <fullName evidence="2">Uncharacterized conserved protein</fullName>
    </submittedName>
</protein>
<dbReference type="STRING" id="1346286.SAMN05444362_101166"/>
<name>A0A1M4SW64_9BACT</name>
<keyword evidence="3" id="KW-1185">Reference proteome</keyword>
<dbReference type="EMBL" id="FQUC01000001">
    <property type="protein sequence ID" value="SHE36426.1"/>
    <property type="molecule type" value="Genomic_DNA"/>
</dbReference>
<evidence type="ECO:0000259" key="1">
    <source>
        <dbReference type="Pfam" id="PF08984"/>
    </source>
</evidence>
<reference evidence="3" key="1">
    <citation type="submission" date="2016-11" db="EMBL/GenBank/DDBJ databases">
        <authorList>
            <person name="Varghese N."/>
            <person name="Submissions S."/>
        </authorList>
    </citation>
    <scope>NUCLEOTIDE SEQUENCE [LARGE SCALE GENOMIC DNA]</scope>
    <source>
        <strain evidence="3">DSM 27370</strain>
    </source>
</reference>
<organism evidence="2 3">
    <name type="scientific">Dysgonomonas macrotermitis</name>
    <dbReference type="NCBI Taxonomy" id="1346286"/>
    <lineage>
        <taxon>Bacteria</taxon>
        <taxon>Pseudomonadati</taxon>
        <taxon>Bacteroidota</taxon>
        <taxon>Bacteroidia</taxon>
        <taxon>Bacteroidales</taxon>
        <taxon>Dysgonomonadaceae</taxon>
        <taxon>Dysgonomonas</taxon>
    </lineage>
</organism>
<dbReference type="AlphaFoldDB" id="A0A1M4SW64"/>
<feature type="domain" description="DUF1858" evidence="1">
    <location>
        <begin position="6"/>
        <end position="62"/>
    </location>
</feature>
<dbReference type="Gene3D" id="1.10.3910.10">
    <property type="entry name" value="SP0561-like"/>
    <property type="match status" value="1"/>
</dbReference>
<gene>
    <name evidence="2" type="ORF">SAMN05444362_101166</name>
</gene>
<evidence type="ECO:0000313" key="2">
    <source>
        <dbReference type="EMBL" id="SHE36426.1"/>
    </source>
</evidence>
<dbReference type="InterPro" id="IPR015077">
    <property type="entry name" value="DUF1858"/>
</dbReference>
<accession>A0A1M4SW64</accession>
<evidence type="ECO:0000313" key="3">
    <source>
        <dbReference type="Proteomes" id="UP000184480"/>
    </source>
</evidence>
<proteinExistence type="predicted"/>
<dbReference type="Pfam" id="PF08984">
    <property type="entry name" value="DUF1858"/>
    <property type="match status" value="1"/>
</dbReference>
<dbReference type="SUPFAM" id="SSF140683">
    <property type="entry name" value="SP0561-like"/>
    <property type="match status" value="1"/>
</dbReference>
<sequence>MEKPDITLQTKVGEILQYYPELEDVLLSMSPAFAKLKNPILRRTVAKVASLKQVAEVGGIDAGFLISTLRKAANLMPATTDTDGADLLTQPEPDWINIQGVTDVMDVCSVIEQGRSPMNQILSRAAQLENQQVLKLITPFVPVPIIDILKNKGYKCWSKQNELLVETYILRS</sequence>
<dbReference type="InterPro" id="IPR038062">
    <property type="entry name" value="ScdA-like_N_sf"/>
</dbReference>